<evidence type="ECO:0000313" key="5">
    <source>
        <dbReference type="Proteomes" id="UP000733379"/>
    </source>
</evidence>
<organism evidence="4 5">
    <name type="scientific">Nocardia albiluteola</name>
    <dbReference type="NCBI Taxonomy" id="2842303"/>
    <lineage>
        <taxon>Bacteria</taxon>
        <taxon>Bacillati</taxon>
        <taxon>Actinomycetota</taxon>
        <taxon>Actinomycetes</taxon>
        <taxon>Mycobacteriales</taxon>
        <taxon>Nocardiaceae</taxon>
        <taxon>Nocardia</taxon>
    </lineage>
</organism>
<name>A0ABS6AVX9_9NOCA</name>
<dbReference type="InterPro" id="IPR050109">
    <property type="entry name" value="HTH-type_TetR-like_transc_reg"/>
</dbReference>
<dbReference type="PRINTS" id="PR00455">
    <property type="entry name" value="HTHTETR"/>
</dbReference>
<feature type="domain" description="HTH tetR-type" evidence="3">
    <location>
        <begin position="6"/>
        <end position="66"/>
    </location>
</feature>
<dbReference type="Pfam" id="PF00440">
    <property type="entry name" value="TetR_N"/>
    <property type="match status" value="1"/>
</dbReference>
<proteinExistence type="predicted"/>
<dbReference type="InterPro" id="IPR001647">
    <property type="entry name" value="HTH_TetR"/>
</dbReference>
<dbReference type="PANTHER" id="PTHR30055:SF148">
    <property type="entry name" value="TETR-FAMILY TRANSCRIPTIONAL REGULATOR"/>
    <property type="match status" value="1"/>
</dbReference>
<keyword evidence="1 2" id="KW-0238">DNA-binding</keyword>
<reference evidence="4 5" key="1">
    <citation type="submission" date="2021-06" db="EMBL/GenBank/DDBJ databases">
        <title>Actinomycetes sequencing.</title>
        <authorList>
            <person name="Shan Q."/>
        </authorList>
    </citation>
    <scope>NUCLEOTIDE SEQUENCE [LARGE SCALE GENOMIC DNA]</scope>
    <source>
        <strain evidence="4 5">NEAU-G5</strain>
    </source>
</reference>
<gene>
    <name evidence="4" type="ORF">KO481_11745</name>
</gene>
<sequence length="190" mass="20787">MGRPAKFTRDRILDAAAALAAEGGAASITIASIAARLGGPVGSVYHRFASRDLLLSALWLRTVERFQEGLIAALAADDLERAALHTPRWCRENPVDATLLVLHRPEDLVPHWPDELAGARAEVNTRLIDALRAFVERNRGIDDTSVLFAVVDVPYGAVRRHLLGRETIPARLDELVITTCRAVTGTQQIR</sequence>
<evidence type="ECO:0000256" key="2">
    <source>
        <dbReference type="PROSITE-ProRule" id="PRU00335"/>
    </source>
</evidence>
<evidence type="ECO:0000259" key="3">
    <source>
        <dbReference type="PROSITE" id="PS50977"/>
    </source>
</evidence>
<dbReference type="InterPro" id="IPR009057">
    <property type="entry name" value="Homeodomain-like_sf"/>
</dbReference>
<dbReference type="PROSITE" id="PS50977">
    <property type="entry name" value="HTH_TETR_2"/>
    <property type="match status" value="1"/>
</dbReference>
<evidence type="ECO:0000256" key="1">
    <source>
        <dbReference type="ARBA" id="ARBA00023125"/>
    </source>
</evidence>
<evidence type="ECO:0000313" key="4">
    <source>
        <dbReference type="EMBL" id="MBU3062196.1"/>
    </source>
</evidence>
<dbReference type="SUPFAM" id="SSF46689">
    <property type="entry name" value="Homeodomain-like"/>
    <property type="match status" value="1"/>
</dbReference>
<dbReference type="PANTHER" id="PTHR30055">
    <property type="entry name" value="HTH-TYPE TRANSCRIPTIONAL REGULATOR RUTR"/>
    <property type="match status" value="1"/>
</dbReference>
<dbReference type="EMBL" id="JAHKNI010000003">
    <property type="protein sequence ID" value="MBU3062196.1"/>
    <property type="molecule type" value="Genomic_DNA"/>
</dbReference>
<accession>A0ABS6AVX9</accession>
<dbReference type="RefSeq" id="WP_215917070.1">
    <property type="nucleotide sequence ID" value="NZ_JAHKNI010000003.1"/>
</dbReference>
<dbReference type="Proteomes" id="UP000733379">
    <property type="component" value="Unassembled WGS sequence"/>
</dbReference>
<keyword evidence="5" id="KW-1185">Reference proteome</keyword>
<dbReference type="Gene3D" id="1.10.357.10">
    <property type="entry name" value="Tetracycline Repressor, domain 2"/>
    <property type="match status" value="1"/>
</dbReference>
<protein>
    <submittedName>
        <fullName evidence="4">TetR/AcrR family transcriptional regulator</fullName>
    </submittedName>
</protein>
<feature type="DNA-binding region" description="H-T-H motif" evidence="2">
    <location>
        <begin position="29"/>
        <end position="48"/>
    </location>
</feature>
<comment type="caution">
    <text evidence="4">The sequence shown here is derived from an EMBL/GenBank/DDBJ whole genome shotgun (WGS) entry which is preliminary data.</text>
</comment>